<name>A0A0A9FLA9_ARUDO</name>
<sequence length="26" mass="3104">MSFCRERAMPQVSKFLKALLNHLNRL</sequence>
<accession>A0A0A9FLA9</accession>
<protein>
    <submittedName>
        <fullName evidence="1">Uncharacterized protein</fullName>
    </submittedName>
</protein>
<reference evidence="1" key="1">
    <citation type="submission" date="2014-09" db="EMBL/GenBank/DDBJ databases">
        <authorList>
            <person name="Magalhaes I.L.F."/>
            <person name="Oliveira U."/>
            <person name="Santos F.R."/>
            <person name="Vidigal T.H.D.A."/>
            <person name="Brescovit A.D."/>
            <person name="Santos A.J."/>
        </authorList>
    </citation>
    <scope>NUCLEOTIDE SEQUENCE</scope>
    <source>
        <tissue evidence="1">Shoot tissue taken approximately 20 cm above the soil surface</tissue>
    </source>
</reference>
<dbReference type="EMBL" id="GBRH01188828">
    <property type="protein sequence ID" value="JAE09068.1"/>
    <property type="molecule type" value="Transcribed_RNA"/>
</dbReference>
<organism evidence="1">
    <name type="scientific">Arundo donax</name>
    <name type="common">Giant reed</name>
    <name type="synonym">Donax arundinaceus</name>
    <dbReference type="NCBI Taxonomy" id="35708"/>
    <lineage>
        <taxon>Eukaryota</taxon>
        <taxon>Viridiplantae</taxon>
        <taxon>Streptophyta</taxon>
        <taxon>Embryophyta</taxon>
        <taxon>Tracheophyta</taxon>
        <taxon>Spermatophyta</taxon>
        <taxon>Magnoliopsida</taxon>
        <taxon>Liliopsida</taxon>
        <taxon>Poales</taxon>
        <taxon>Poaceae</taxon>
        <taxon>PACMAD clade</taxon>
        <taxon>Arundinoideae</taxon>
        <taxon>Arundineae</taxon>
        <taxon>Arundo</taxon>
    </lineage>
</organism>
<proteinExistence type="predicted"/>
<reference evidence="1" key="2">
    <citation type="journal article" date="2015" name="Data Brief">
        <title>Shoot transcriptome of the giant reed, Arundo donax.</title>
        <authorList>
            <person name="Barrero R.A."/>
            <person name="Guerrero F.D."/>
            <person name="Moolhuijzen P."/>
            <person name="Goolsby J.A."/>
            <person name="Tidwell J."/>
            <person name="Bellgard S.E."/>
            <person name="Bellgard M.I."/>
        </authorList>
    </citation>
    <scope>NUCLEOTIDE SEQUENCE</scope>
    <source>
        <tissue evidence="1">Shoot tissue taken approximately 20 cm above the soil surface</tissue>
    </source>
</reference>
<evidence type="ECO:0000313" key="1">
    <source>
        <dbReference type="EMBL" id="JAE09068.1"/>
    </source>
</evidence>
<dbReference type="AlphaFoldDB" id="A0A0A9FLA9"/>